<sequence length="443" mass="46236">MTAAVLLVDLDAFYASVELRRRPELHGRPVVVGSAGPRGVVLSATYDARACGVHAGQPVGRARRLCPQAVLLPPDHEEYALASAGVMELLHALARRVEPVSLDEAYLDLAGVPGGPVDLARRIRAGIATEQGITASVGIGPSKLVAKLAATTAKPDGLRAVPPAEVPGFLRPLPATGLPGVGERTAELLHRFGLHTVADLADTPRATLRRMLGAAAGDQLHRFAQGIDERPVVPHRAERSLGAEHTYPADTDDPETVERTLLALAGATAARLRAAHLAARTVTLKVRFSTSRTAPGTRAGSSTLTRSRTLPEPVDLARDLYAAAAALHRGLHLQRARIRLVGVRAEGLVAAGGLAVQPALGEREHGWRELERTVDAVSRRFGDGAVRPASLLGRGGSDPAGQAGHARAAPPVGGSAVHPAGDPTGEWSNAPSTGAFTRGRRTV</sequence>
<dbReference type="Gene3D" id="1.10.150.20">
    <property type="entry name" value="5' to 3' exonuclease, C-terminal subdomain"/>
    <property type="match status" value="1"/>
</dbReference>
<keyword evidence="9 16" id="KW-0227">DNA damage</keyword>
<dbReference type="InterPro" id="IPR036775">
    <property type="entry name" value="DNA_pol_Y-fam_lit_finger_sf"/>
</dbReference>
<name>A0A345STN9_9ACTN</name>
<keyword evidence="7 16" id="KW-0235">DNA replication</keyword>
<dbReference type="GO" id="GO:0006281">
    <property type="term" value="P:DNA repair"/>
    <property type="evidence" value="ECO:0007669"/>
    <property type="project" value="UniProtKB-UniRule"/>
</dbReference>
<dbReference type="GO" id="GO:0009432">
    <property type="term" value="P:SOS response"/>
    <property type="evidence" value="ECO:0007669"/>
    <property type="project" value="TreeGrafter"/>
</dbReference>
<keyword evidence="12 16" id="KW-0238">DNA-binding</keyword>
<dbReference type="PANTHER" id="PTHR11076">
    <property type="entry name" value="DNA REPAIR POLYMERASE UMUC / TRANSFERASE FAMILY MEMBER"/>
    <property type="match status" value="1"/>
</dbReference>
<evidence type="ECO:0000313" key="19">
    <source>
        <dbReference type="EMBL" id="AXI77094.1"/>
    </source>
</evidence>
<dbReference type="Gene3D" id="3.40.1170.60">
    <property type="match status" value="1"/>
</dbReference>
<evidence type="ECO:0000256" key="6">
    <source>
        <dbReference type="ARBA" id="ARBA00022695"/>
    </source>
</evidence>
<comment type="subunit">
    <text evidence="16">Monomer.</text>
</comment>
<evidence type="ECO:0000256" key="11">
    <source>
        <dbReference type="ARBA" id="ARBA00022932"/>
    </source>
</evidence>
<dbReference type="CDD" id="cd03586">
    <property type="entry name" value="PolY_Pol_IV_kappa"/>
    <property type="match status" value="1"/>
</dbReference>
<dbReference type="Pfam" id="PF11799">
    <property type="entry name" value="IMS_C"/>
    <property type="match status" value="1"/>
</dbReference>
<dbReference type="GO" id="GO:0042276">
    <property type="term" value="P:error-prone translesion synthesis"/>
    <property type="evidence" value="ECO:0007669"/>
    <property type="project" value="TreeGrafter"/>
</dbReference>
<evidence type="ECO:0000256" key="8">
    <source>
        <dbReference type="ARBA" id="ARBA00022723"/>
    </source>
</evidence>
<dbReference type="AlphaFoldDB" id="A0A345STN9"/>
<dbReference type="Pfam" id="PF00817">
    <property type="entry name" value="IMS"/>
    <property type="match status" value="1"/>
</dbReference>
<feature type="region of interest" description="Disordered" evidence="17">
    <location>
        <begin position="387"/>
        <end position="443"/>
    </location>
</feature>
<dbReference type="SUPFAM" id="SSF100879">
    <property type="entry name" value="Lesion bypass DNA polymerase (Y-family), little finger domain"/>
    <property type="match status" value="1"/>
</dbReference>
<evidence type="ECO:0000256" key="10">
    <source>
        <dbReference type="ARBA" id="ARBA00022842"/>
    </source>
</evidence>
<comment type="catalytic activity">
    <reaction evidence="15 16">
        <text>DNA(n) + a 2'-deoxyribonucleoside 5'-triphosphate = DNA(n+1) + diphosphate</text>
        <dbReference type="Rhea" id="RHEA:22508"/>
        <dbReference type="Rhea" id="RHEA-COMP:17339"/>
        <dbReference type="Rhea" id="RHEA-COMP:17340"/>
        <dbReference type="ChEBI" id="CHEBI:33019"/>
        <dbReference type="ChEBI" id="CHEBI:61560"/>
        <dbReference type="ChEBI" id="CHEBI:173112"/>
        <dbReference type="EC" id="2.7.7.7"/>
    </reaction>
</comment>
<feature type="binding site" evidence="16">
    <location>
        <position position="9"/>
    </location>
    <ligand>
        <name>Mg(2+)</name>
        <dbReference type="ChEBI" id="CHEBI:18420"/>
    </ligand>
</feature>
<evidence type="ECO:0000256" key="4">
    <source>
        <dbReference type="ARBA" id="ARBA00022490"/>
    </source>
</evidence>
<evidence type="ECO:0000256" key="15">
    <source>
        <dbReference type="ARBA" id="ARBA00049244"/>
    </source>
</evidence>
<keyword evidence="10 16" id="KW-0460">Magnesium</keyword>
<accession>A0A345STN9</accession>
<feature type="site" description="Substrate discrimination" evidence="16">
    <location>
        <position position="14"/>
    </location>
</feature>
<dbReference type="KEGG" id="stri:C7M71_006170"/>
<evidence type="ECO:0000256" key="1">
    <source>
        <dbReference type="ARBA" id="ARBA00004496"/>
    </source>
</evidence>
<evidence type="ECO:0000256" key="17">
    <source>
        <dbReference type="SAM" id="MobiDB-lite"/>
    </source>
</evidence>
<dbReference type="GO" id="GO:0003684">
    <property type="term" value="F:damaged DNA binding"/>
    <property type="evidence" value="ECO:0007669"/>
    <property type="project" value="InterPro"/>
</dbReference>
<evidence type="ECO:0000256" key="3">
    <source>
        <dbReference type="ARBA" id="ARBA00022457"/>
    </source>
</evidence>
<dbReference type="GO" id="GO:0006261">
    <property type="term" value="P:DNA-templated DNA replication"/>
    <property type="evidence" value="ECO:0007669"/>
    <property type="project" value="UniProtKB-UniRule"/>
</dbReference>
<reference evidence="20" key="1">
    <citation type="submission" date="2018-07" db="EMBL/GenBank/DDBJ databases">
        <title>Streptacidiphilus bronchialis DSM 106435 chromosome.</title>
        <authorList>
            <person name="Batra D."/>
            <person name="Gulvik C.A."/>
        </authorList>
    </citation>
    <scope>NUCLEOTIDE SEQUENCE [LARGE SCALE GENOMIC DNA]</scope>
    <source>
        <strain evidence="20">DSM 106435</strain>
    </source>
</reference>
<evidence type="ECO:0000313" key="20">
    <source>
        <dbReference type="Proteomes" id="UP000249340"/>
    </source>
</evidence>
<dbReference type="GO" id="GO:0005829">
    <property type="term" value="C:cytosol"/>
    <property type="evidence" value="ECO:0007669"/>
    <property type="project" value="TreeGrafter"/>
</dbReference>
<evidence type="ECO:0000259" key="18">
    <source>
        <dbReference type="PROSITE" id="PS50173"/>
    </source>
</evidence>
<feature type="active site" evidence="16">
    <location>
        <position position="104"/>
    </location>
</feature>
<dbReference type="InterPro" id="IPR043128">
    <property type="entry name" value="Rev_trsase/Diguanyl_cyclase"/>
</dbReference>
<dbReference type="Gene3D" id="3.30.1490.100">
    <property type="entry name" value="DNA polymerase, Y-family, little finger domain"/>
    <property type="match status" value="1"/>
</dbReference>
<protein>
    <recommendedName>
        <fullName evidence="16">DNA polymerase IV</fullName>
        <shortName evidence="16">Pol IV</shortName>
        <ecNumber evidence="16">2.7.7.7</ecNumber>
    </recommendedName>
</protein>
<dbReference type="Gene3D" id="3.30.70.270">
    <property type="match status" value="1"/>
</dbReference>
<feature type="compositionally biased region" description="Polar residues" evidence="17">
    <location>
        <begin position="426"/>
        <end position="435"/>
    </location>
</feature>
<keyword evidence="5 16" id="KW-0808">Transferase</keyword>
<evidence type="ECO:0000256" key="12">
    <source>
        <dbReference type="ARBA" id="ARBA00023125"/>
    </source>
</evidence>
<gene>
    <name evidence="16" type="primary">dinB</name>
    <name evidence="19" type="ORF">C7M71_006170</name>
</gene>
<comment type="cofactor">
    <cofactor evidence="16">
        <name>Mg(2+)</name>
        <dbReference type="ChEBI" id="CHEBI:18420"/>
    </cofactor>
    <text evidence="16">Binds 2 magnesium ions per subunit.</text>
</comment>
<dbReference type="InterPro" id="IPR017961">
    <property type="entry name" value="DNA_pol_Y-fam_little_finger"/>
</dbReference>
<evidence type="ECO:0000256" key="16">
    <source>
        <dbReference type="HAMAP-Rule" id="MF_01113"/>
    </source>
</evidence>
<feature type="binding site" evidence="16">
    <location>
        <position position="103"/>
    </location>
    <ligand>
        <name>Mg(2+)</name>
        <dbReference type="ChEBI" id="CHEBI:18420"/>
    </ligand>
</feature>
<evidence type="ECO:0000256" key="7">
    <source>
        <dbReference type="ARBA" id="ARBA00022705"/>
    </source>
</evidence>
<evidence type="ECO:0000256" key="2">
    <source>
        <dbReference type="ARBA" id="ARBA00010945"/>
    </source>
</evidence>
<proteinExistence type="inferred from homology"/>
<dbReference type="SUPFAM" id="SSF56672">
    <property type="entry name" value="DNA/RNA polymerases"/>
    <property type="match status" value="1"/>
</dbReference>
<dbReference type="Proteomes" id="UP000249340">
    <property type="component" value="Chromosome"/>
</dbReference>
<feature type="domain" description="UmuC" evidence="18">
    <location>
        <begin position="5"/>
        <end position="182"/>
    </location>
</feature>
<dbReference type="PROSITE" id="PS50173">
    <property type="entry name" value="UMUC"/>
    <property type="match status" value="1"/>
</dbReference>
<evidence type="ECO:0000256" key="14">
    <source>
        <dbReference type="ARBA" id="ARBA00025589"/>
    </source>
</evidence>
<dbReference type="Pfam" id="PF21999">
    <property type="entry name" value="IMS_HHH_1"/>
    <property type="match status" value="1"/>
</dbReference>
<dbReference type="PANTHER" id="PTHR11076:SF33">
    <property type="entry name" value="DNA POLYMERASE KAPPA"/>
    <property type="match status" value="1"/>
</dbReference>
<dbReference type="InterPro" id="IPR022880">
    <property type="entry name" value="DNApol_IV"/>
</dbReference>
<evidence type="ECO:0000256" key="13">
    <source>
        <dbReference type="ARBA" id="ARBA00023204"/>
    </source>
</evidence>
<keyword evidence="8 16" id="KW-0479">Metal-binding</keyword>
<dbReference type="EMBL" id="CP031264">
    <property type="protein sequence ID" value="AXI77094.1"/>
    <property type="molecule type" value="Genomic_DNA"/>
</dbReference>
<dbReference type="InterPro" id="IPR001126">
    <property type="entry name" value="UmuC"/>
</dbReference>
<keyword evidence="13 16" id="KW-0234">DNA repair</keyword>
<dbReference type="EC" id="2.7.7.7" evidence="16"/>
<keyword evidence="3 16" id="KW-0515">Mutator protein</keyword>
<dbReference type="InterPro" id="IPR053848">
    <property type="entry name" value="IMS_HHH_1"/>
</dbReference>
<keyword evidence="6 16" id="KW-0548">Nucleotidyltransferase</keyword>
<dbReference type="InterPro" id="IPR050116">
    <property type="entry name" value="DNA_polymerase-Y"/>
</dbReference>
<keyword evidence="11 16" id="KW-0239">DNA-directed DNA polymerase</keyword>
<keyword evidence="4 16" id="KW-0963">Cytoplasm</keyword>
<evidence type="ECO:0000256" key="9">
    <source>
        <dbReference type="ARBA" id="ARBA00022763"/>
    </source>
</evidence>
<comment type="function">
    <text evidence="14 16">Poorly processive, error-prone DNA polymerase involved in untargeted mutagenesis. Copies undamaged DNA at stalled replication forks, which arise in vivo from mismatched or misaligned primer ends. These misaligned primers can be extended by PolIV. Exhibits no 3'-5' exonuclease (proofreading) activity. May be involved in translesional synthesis, in conjunction with the beta clamp from PolIII.</text>
</comment>
<organism evidence="19 20">
    <name type="scientific">Peterkaempfera bronchialis</name>
    <dbReference type="NCBI Taxonomy" id="2126346"/>
    <lineage>
        <taxon>Bacteria</taxon>
        <taxon>Bacillati</taxon>
        <taxon>Actinomycetota</taxon>
        <taxon>Actinomycetes</taxon>
        <taxon>Kitasatosporales</taxon>
        <taxon>Streptomycetaceae</taxon>
        <taxon>Peterkaempfera</taxon>
    </lineage>
</organism>
<dbReference type="InterPro" id="IPR043502">
    <property type="entry name" value="DNA/RNA_pol_sf"/>
</dbReference>
<keyword evidence="20" id="KW-1185">Reference proteome</keyword>
<dbReference type="HAMAP" id="MF_01113">
    <property type="entry name" value="DNApol_IV"/>
    <property type="match status" value="1"/>
</dbReference>
<evidence type="ECO:0000256" key="5">
    <source>
        <dbReference type="ARBA" id="ARBA00022679"/>
    </source>
</evidence>
<dbReference type="NCBIfam" id="NF002677">
    <property type="entry name" value="PRK02406.1"/>
    <property type="match status" value="1"/>
</dbReference>
<comment type="subcellular location">
    <subcellularLocation>
        <location evidence="1 16">Cytoplasm</location>
    </subcellularLocation>
</comment>
<dbReference type="GO" id="GO:0000287">
    <property type="term" value="F:magnesium ion binding"/>
    <property type="evidence" value="ECO:0007669"/>
    <property type="project" value="UniProtKB-UniRule"/>
</dbReference>
<dbReference type="OrthoDB" id="9808813at2"/>
<comment type="similarity">
    <text evidence="2 16">Belongs to the DNA polymerase type-Y family.</text>
</comment>
<dbReference type="RefSeq" id="WP_111494181.1">
    <property type="nucleotide sequence ID" value="NZ_CP031264.1"/>
</dbReference>
<dbReference type="GO" id="GO:0003887">
    <property type="term" value="F:DNA-directed DNA polymerase activity"/>
    <property type="evidence" value="ECO:0007669"/>
    <property type="project" value="UniProtKB-UniRule"/>
</dbReference>